<comment type="caution">
    <text evidence="1">The sequence shown here is derived from an EMBL/GenBank/DDBJ whole genome shotgun (WGS) entry which is preliminary data.</text>
</comment>
<gene>
    <name evidence="1" type="ORF">Vadar_003592</name>
</gene>
<evidence type="ECO:0000313" key="1">
    <source>
        <dbReference type="EMBL" id="KAH7862351.1"/>
    </source>
</evidence>
<dbReference type="EMBL" id="CM037162">
    <property type="protein sequence ID" value="KAH7862351.1"/>
    <property type="molecule type" value="Genomic_DNA"/>
</dbReference>
<sequence length="297" mass="33258">MGPKTPRVVRIYVADGDATESSSDEDGEAFRRYNRVKKHVIEIRFEAACGGNEKNRSGNLKKKRPKKEEKTLVKKGSETGTKYRGVRRRAWGRYAAEIRDPSRRGRVWLGTYATAEEAALVYDRAAIRIRGENAITNFIKSPAPKIKLVSDTGGYDSGNLSSPTSVLCFNPKELSHIVHEGTEQLRNGGGGDWRPVEPVAEIISSPDDDDSCLPLDECFLNDFFDFRSPSPVLFEEVISHVPHPVLEGELYEEVISHVPQAVLEGDFCDFASVNLEEDLRSCSWNVDDLFEDPLRLV</sequence>
<evidence type="ECO:0000313" key="2">
    <source>
        <dbReference type="Proteomes" id="UP000828048"/>
    </source>
</evidence>
<name>A0ACB7ZA87_9ERIC</name>
<keyword evidence="2" id="KW-1185">Reference proteome</keyword>
<reference evidence="1 2" key="1">
    <citation type="journal article" date="2021" name="Hortic Res">
        <title>High-quality reference genome and annotation aids understanding of berry development for evergreen blueberry (Vaccinium darrowii).</title>
        <authorList>
            <person name="Yu J."/>
            <person name="Hulse-Kemp A.M."/>
            <person name="Babiker E."/>
            <person name="Staton M."/>
        </authorList>
    </citation>
    <scope>NUCLEOTIDE SEQUENCE [LARGE SCALE GENOMIC DNA]</scope>
    <source>
        <strain evidence="2">cv. NJ 8807/NJ 8810</strain>
        <tissue evidence="1">Young leaf</tissue>
    </source>
</reference>
<proteinExistence type="predicted"/>
<organism evidence="1 2">
    <name type="scientific">Vaccinium darrowii</name>
    <dbReference type="NCBI Taxonomy" id="229202"/>
    <lineage>
        <taxon>Eukaryota</taxon>
        <taxon>Viridiplantae</taxon>
        <taxon>Streptophyta</taxon>
        <taxon>Embryophyta</taxon>
        <taxon>Tracheophyta</taxon>
        <taxon>Spermatophyta</taxon>
        <taxon>Magnoliopsida</taxon>
        <taxon>eudicotyledons</taxon>
        <taxon>Gunneridae</taxon>
        <taxon>Pentapetalae</taxon>
        <taxon>asterids</taxon>
        <taxon>Ericales</taxon>
        <taxon>Ericaceae</taxon>
        <taxon>Vaccinioideae</taxon>
        <taxon>Vaccinieae</taxon>
        <taxon>Vaccinium</taxon>
    </lineage>
</organism>
<dbReference type="Proteomes" id="UP000828048">
    <property type="component" value="Chromosome 12"/>
</dbReference>
<protein>
    <submittedName>
        <fullName evidence="1">Uncharacterized protein</fullName>
    </submittedName>
</protein>
<accession>A0ACB7ZA87</accession>